<comment type="caution">
    <text evidence="1">The sequence shown here is derived from an EMBL/GenBank/DDBJ whole genome shotgun (WGS) entry which is preliminary data.</text>
</comment>
<name>A0A9D1ZAF8_9ACTN</name>
<gene>
    <name evidence="1" type="ORF">IAA42_03475</name>
</gene>
<dbReference type="InterPro" id="IPR024499">
    <property type="entry name" value="Mbeg1-like"/>
</dbReference>
<dbReference type="EMBL" id="DXCP01000026">
    <property type="protein sequence ID" value="HIY79477.1"/>
    <property type="molecule type" value="Genomic_DNA"/>
</dbReference>
<organism evidence="1 2">
    <name type="scientific">Candidatus Olsenella excrementavium</name>
    <dbReference type="NCBI Taxonomy" id="2838709"/>
    <lineage>
        <taxon>Bacteria</taxon>
        <taxon>Bacillati</taxon>
        <taxon>Actinomycetota</taxon>
        <taxon>Coriobacteriia</taxon>
        <taxon>Coriobacteriales</taxon>
        <taxon>Atopobiaceae</taxon>
        <taxon>Olsenella</taxon>
    </lineage>
</organism>
<reference evidence="1" key="1">
    <citation type="journal article" date="2021" name="PeerJ">
        <title>Extensive microbial diversity within the chicken gut microbiome revealed by metagenomics and culture.</title>
        <authorList>
            <person name="Gilroy R."/>
            <person name="Ravi A."/>
            <person name="Getino M."/>
            <person name="Pursley I."/>
            <person name="Horton D.L."/>
            <person name="Alikhan N.F."/>
            <person name="Baker D."/>
            <person name="Gharbi K."/>
            <person name="Hall N."/>
            <person name="Watson M."/>
            <person name="Adriaenssens E.M."/>
            <person name="Foster-Nyarko E."/>
            <person name="Jarju S."/>
            <person name="Secka A."/>
            <person name="Antonio M."/>
            <person name="Oren A."/>
            <person name="Chaudhuri R.R."/>
            <person name="La Ragione R."/>
            <person name="Hildebrand F."/>
            <person name="Pallen M.J."/>
        </authorList>
    </citation>
    <scope>NUCLEOTIDE SEQUENCE</scope>
    <source>
        <strain evidence="1">ChiHjej10B9-743</strain>
    </source>
</reference>
<dbReference type="Pfam" id="PF11187">
    <property type="entry name" value="Mbeg1-like"/>
    <property type="match status" value="1"/>
</dbReference>
<reference evidence="1" key="2">
    <citation type="submission" date="2021-04" db="EMBL/GenBank/DDBJ databases">
        <authorList>
            <person name="Gilroy R."/>
        </authorList>
    </citation>
    <scope>NUCLEOTIDE SEQUENCE</scope>
    <source>
        <strain evidence="1">ChiHjej10B9-743</strain>
    </source>
</reference>
<dbReference type="InterPro" id="IPR029058">
    <property type="entry name" value="AB_hydrolase_fold"/>
</dbReference>
<evidence type="ECO:0000313" key="2">
    <source>
        <dbReference type="Proteomes" id="UP000824133"/>
    </source>
</evidence>
<evidence type="ECO:0000313" key="1">
    <source>
        <dbReference type="EMBL" id="HIY79477.1"/>
    </source>
</evidence>
<accession>A0A9D1ZAF8</accession>
<protein>
    <submittedName>
        <fullName evidence="1">DUF2974 domain-containing protein</fullName>
    </submittedName>
</protein>
<dbReference type="SUPFAM" id="SSF53474">
    <property type="entry name" value="alpha/beta-Hydrolases"/>
    <property type="match status" value="1"/>
</dbReference>
<proteinExistence type="predicted"/>
<dbReference type="Proteomes" id="UP000824133">
    <property type="component" value="Unassembled WGS sequence"/>
</dbReference>
<dbReference type="Gene3D" id="3.40.50.1820">
    <property type="entry name" value="alpha/beta hydrolase"/>
    <property type="match status" value="1"/>
</dbReference>
<sequence length="381" mass="41637">MDLFDYLETALDDFDERPLGPVDSAALSQFCMVRGEGVIPAALWRGSAVERLRAWASRPARFSDLLRAERFDGLFCGLAPEGVKRELAALVASPRFRDLELRDYASRFDEAEHVQFSATTFVWRSPAGHDQDFAYIGFRGTDDTFTGWRENFDMAVDPPVPAQRMAADYLSSVARYLPRRLYVGGHSKGGNLATYAALCAPEDVRARIERVFDHDGPGFKAGFLDEKDFECVRGLIHRTVPEESVVGMLMDTPVEPRVVRSAARGAEQHDVFTWEIDGDDFAYADELSPSAVFAHELMDDWLASLTPEETPRVVDALFHALEASGAPSVGAVIFSGADAPALIGEVARSLDQESRDVLAPALGKLAASAARAGAKGLSGLF</sequence>
<dbReference type="AlphaFoldDB" id="A0A9D1ZAF8"/>